<keyword evidence="4" id="KW-1185">Reference proteome</keyword>
<dbReference type="Gene3D" id="2.40.128.20">
    <property type="match status" value="1"/>
</dbReference>
<dbReference type="InterPro" id="IPR000566">
    <property type="entry name" value="Lipocln_cytosolic_FA-bd_dom"/>
</dbReference>
<proteinExistence type="predicted"/>
<sequence>MDLNDLPRWKDRLHDLPHPDLAAWRDDLRARWPELRQRLPDLRTRLPEWRERLPELRDRLPALRRPEPQTETLLVVAGATILATALTAALTWGWRKRVAKRLHDVVPVYDFDAERFGGSWQEYAHITQRGHEPATEAAVFVSAQEDGSLQLARRRYCPLHMRWHTEAHTLHPVRTPDIAAFESDHKGKQFGIVMLDPHYRWALLVGETVDQLWMLVRPDTKLPSRIYNQMLDEARVLGFDTSRIHVLNP</sequence>
<evidence type="ECO:0000313" key="3">
    <source>
        <dbReference type="EMBL" id="ARU05727.1"/>
    </source>
</evidence>
<name>A0A1Y0EPZ0_9BURK</name>
<dbReference type="PRINTS" id="PR01171">
    <property type="entry name" value="BCTLIPOCALIN"/>
</dbReference>
<dbReference type="RefSeq" id="WP_087282177.1">
    <property type="nucleotide sequence ID" value="NZ_CP021455.1"/>
</dbReference>
<reference evidence="3 4" key="1">
    <citation type="submission" date="2017-05" db="EMBL/GenBank/DDBJ databases">
        <authorList>
            <person name="Song R."/>
            <person name="Chenine A.L."/>
            <person name="Ruprecht R.M."/>
        </authorList>
    </citation>
    <scope>NUCLEOTIDE SEQUENCE [LARGE SCALE GENOMIC DNA]</scope>
    <source>
        <strain evidence="3 4">DSM 26136</strain>
    </source>
</reference>
<dbReference type="SUPFAM" id="SSF50814">
    <property type="entry name" value="Lipocalins"/>
    <property type="match status" value="1"/>
</dbReference>
<protein>
    <recommendedName>
        <fullName evidence="2">Lipocalin/cytosolic fatty-acid binding domain-containing protein</fullName>
    </recommendedName>
</protein>
<keyword evidence="1" id="KW-0812">Transmembrane</keyword>
<keyword evidence="1" id="KW-0472">Membrane</keyword>
<evidence type="ECO:0000313" key="4">
    <source>
        <dbReference type="Proteomes" id="UP000196138"/>
    </source>
</evidence>
<dbReference type="Pfam" id="PF08212">
    <property type="entry name" value="Lipocalin_2"/>
    <property type="match status" value="1"/>
</dbReference>
<dbReference type="InterPro" id="IPR002446">
    <property type="entry name" value="Lipocalin_bac"/>
</dbReference>
<dbReference type="Proteomes" id="UP000196138">
    <property type="component" value="Chromosome"/>
</dbReference>
<organism evidence="3 4">
    <name type="scientific">Comamonas serinivorans</name>
    <dbReference type="NCBI Taxonomy" id="1082851"/>
    <lineage>
        <taxon>Bacteria</taxon>
        <taxon>Pseudomonadati</taxon>
        <taxon>Pseudomonadota</taxon>
        <taxon>Betaproteobacteria</taxon>
        <taxon>Burkholderiales</taxon>
        <taxon>Comamonadaceae</taxon>
        <taxon>Comamonas</taxon>
    </lineage>
</organism>
<dbReference type="AlphaFoldDB" id="A0A1Y0EPZ0"/>
<dbReference type="OrthoDB" id="9793905at2"/>
<dbReference type="InterPro" id="IPR012674">
    <property type="entry name" value="Calycin"/>
</dbReference>
<feature type="transmembrane region" description="Helical" evidence="1">
    <location>
        <begin position="73"/>
        <end position="94"/>
    </location>
</feature>
<accession>A0A1Y0EPZ0</accession>
<evidence type="ECO:0000259" key="2">
    <source>
        <dbReference type="Pfam" id="PF08212"/>
    </source>
</evidence>
<dbReference type="EMBL" id="CP021455">
    <property type="protein sequence ID" value="ARU05727.1"/>
    <property type="molecule type" value="Genomic_DNA"/>
</dbReference>
<gene>
    <name evidence="3" type="ORF">CCO03_14465</name>
</gene>
<evidence type="ECO:0000256" key="1">
    <source>
        <dbReference type="SAM" id="Phobius"/>
    </source>
</evidence>
<feature type="domain" description="Lipocalin/cytosolic fatty-acid binding" evidence="2">
    <location>
        <begin position="112"/>
        <end position="246"/>
    </location>
</feature>
<dbReference type="KEGG" id="cser:CCO03_14465"/>
<keyword evidence="1" id="KW-1133">Transmembrane helix</keyword>